<dbReference type="Gene3D" id="3.30.750.24">
    <property type="entry name" value="STAS domain"/>
    <property type="match status" value="1"/>
</dbReference>
<dbReference type="InterPro" id="IPR036513">
    <property type="entry name" value="STAS_dom_sf"/>
</dbReference>
<keyword evidence="2" id="KW-0472">Membrane</keyword>
<feature type="transmembrane region" description="Helical" evidence="2">
    <location>
        <begin position="271"/>
        <end position="300"/>
    </location>
</feature>
<dbReference type="GO" id="GO:0005548">
    <property type="term" value="F:phospholipid transporter activity"/>
    <property type="evidence" value="ECO:0007669"/>
    <property type="project" value="TreeGrafter"/>
</dbReference>
<comment type="subcellular location">
    <subcellularLocation>
        <location evidence="2">Cell inner membrane</location>
        <topology evidence="2">Multi-pass membrane protein</topology>
    </subcellularLocation>
</comment>
<reference evidence="4 5" key="1">
    <citation type="journal article" date="2017" name="Int. J. Syst. Evol. Microbiol.">
        <title>Marinicauda algicola sp. nov., isolated from a marine red alga Rhodosorus marinus.</title>
        <authorList>
            <person name="Jeong S.E."/>
            <person name="Jeon S.H."/>
            <person name="Chun B.H."/>
            <person name="Kim D.W."/>
            <person name="Jeon C.O."/>
        </authorList>
    </citation>
    <scope>NUCLEOTIDE SEQUENCE [LARGE SCALE GENOMIC DNA]</scope>
    <source>
        <strain evidence="4 5">JCM 31718</strain>
    </source>
</reference>
<dbReference type="OrthoDB" id="9805022at2"/>
<feature type="transmembrane region" description="Helical" evidence="2">
    <location>
        <begin position="359"/>
        <end position="380"/>
    </location>
</feature>
<evidence type="ECO:0000259" key="3">
    <source>
        <dbReference type="PROSITE" id="PS50801"/>
    </source>
</evidence>
<sequence length="384" mass="41522">MSRDRQDNGRGGELSVAEEDGACIVTPSGDWVVATIGRFDRRLRELQGAAEPDSIVIDLSGLGRIDTAGAYLLSRLLRASSDPEADRHFRGEHPVARRLIREVRERYEPCPAPEEAGPGLVTVFARIGAGLEGAWREAVETFAFFGRTMLTAGRTLLQPWRLRWTPTVWVMETAGVNALPIIAVLAFFIGAVVAYMGADLLATFGVSVFTVELVGVSVLREFGALITAIMLAGRSDSAFTASIGSMKMQQEIDAMRVLGLDPFEVLVLPRVIALVLMAPLLTFAAMLSGLFGGMMVSWAVMDISPNFFIDRLQSSMSWEHFFVGMSKAPVFGLVVAIIGCHQGLKVGGDVESLGSRTTASVVQAIFSVIVLDAFFAMLYLEIGI</sequence>
<dbReference type="InterPro" id="IPR003453">
    <property type="entry name" value="ABC_MlaE_roteobac"/>
</dbReference>
<dbReference type="InterPro" id="IPR030802">
    <property type="entry name" value="Permease_MalE"/>
</dbReference>
<comment type="caution">
    <text evidence="4">The sequence shown here is derived from an EMBL/GenBank/DDBJ whole genome shotgun (WGS) entry which is preliminary data.</text>
</comment>
<feature type="transmembrane region" description="Helical" evidence="2">
    <location>
        <begin position="178"/>
        <end position="198"/>
    </location>
</feature>
<comment type="caution">
    <text evidence="2">Lacks conserved residue(s) required for the propagation of feature annotation.</text>
</comment>
<keyword evidence="2" id="KW-1003">Cell membrane</keyword>
<dbReference type="RefSeq" id="WP_135996132.1">
    <property type="nucleotide sequence ID" value="NZ_CP071057.1"/>
</dbReference>
<proteinExistence type="inferred from homology"/>
<dbReference type="NCBIfam" id="TIGR00056">
    <property type="entry name" value="MlaE family lipid ABC transporter permease subunit"/>
    <property type="match status" value="1"/>
</dbReference>
<organism evidence="4 5">
    <name type="scientific">Marinicauda algicola</name>
    <dbReference type="NCBI Taxonomy" id="2029849"/>
    <lineage>
        <taxon>Bacteria</taxon>
        <taxon>Pseudomonadati</taxon>
        <taxon>Pseudomonadota</taxon>
        <taxon>Alphaproteobacteria</taxon>
        <taxon>Maricaulales</taxon>
        <taxon>Maricaulaceae</taxon>
        <taxon>Marinicauda</taxon>
    </lineage>
</organism>
<feature type="domain" description="STAS" evidence="3">
    <location>
        <begin position="12"/>
        <end position="78"/>
    </location>
</feature>
<keyword evidence="2" id="KW-0997">Cell inner membrane</keyword>
<accession>A0A4S2GZU0</accession>
<evidence type="ECO:0000313" key="5">
    <source>
        <dbReference type="Proteomes" id="UP000308054"/>
    </source>
</evidence>
<dbReference type="AlphaFoldDB" id="A0A4S2GZU0"/>
<dbReference type="SUPFAM" id="SSF52091">
    <property type="entry name" value="SpoIIaa-like"/>
    <property type="match status" value="1"/>
</dbReference>
<comment type="similarity">
    <text evidence="2">Belongs to the MlaE permease family.</text>
</comment>
<gene>
    <name evidence="4" type="ORF">E5163_10705</name>
</gene>
<dbReference type="PANTHER" id="PTHR30188:SF3">
    <property type="entry name" value="ABC TRANSPORTER PERMEASE"/>
    <property type="match status" value="1"/>
</dbReference>
<dbReference type="GO" id="GO:0043190">
    <property type="term" value="C:ATP-binding cassette (ABC) transporter complex"/>
    <property type="evidence" value="ECO:0007669"/>
    <property type="project" value="InterPro"/>
</dbReference>
<evidence type="ECO:0000256" key="1">
    <source>
        <dbReference type="ARBA" id="ARBA00003787"/>
    </source>
</evidence>
<dbReference type="PROSITE" id="PS50801">
    <property type="entry name" value="STAS"/>
    <property type="match status" value="1"/>
</dbReference>
<evidence type="ECO:0000313" key="4">
    <source>
        <dbReference type="EMBL" id="TGY88634.1"/>
    </source>
</evidence>
<evidence type="ECO:0000256" key="2">
    <source>
        <dbReference type="RuleBase" id="RU362044"/>
    </source>
</evidence>
<dbReference type="Pfam" id="PF01740">
    <property type="entry name" value="STAS"/>
    <property type="match status" value="1"/>
</dbReference>
<protein>
    <submittedName>
        <fullName evidence="4">MlaE family lipid ABC transporter permease subunit</fullName>
    </submittedName>
</protein>
<dbReference type="InterPro" id="IPR002645">
    <property type="entry name" value="STAS_dom"/>
</dbReference>
<keyword evidence="2" id="KW-0812">Transmembrane</keyword>
<dbReference type="PANTHER" id="PTHR30188">
    <property type="entry name" value="ABC TRANSPORTER PERMEASE PROTEIN-RELATED"/>
    <property type="match status" value="1"/>
</dbReference>
<name>A0A4S2GZU0_9PROT</name>
<keyword evidence="2" id="KW-1133">Transmembrane helix</keyword>
<comment type="function">
    <text evidence="1">Could be part of an ABC transporter complex.</text>
</comment>
<dbReference type="EMBL" id="SRXW01000003">
    <property type="protein sequence ID" value="TGY88634.1"/>
    <property type="molecule type" value="Genomic_DNA"/>
</dbReference>
<feature type="transmembrane region" description="Helical" evidence="2">
    <location>
        <begin position="321"/>
        <end position="339"/>
    </location>
</feature>
<dbReference type="CDD" id="cd07043">
    <property type="entry name" value="STAS_anti-anti-sigma_factors"/>
    <property type="match status" value="1"/>
</dbReference>
<dbReference type="Pfam" id="PF02405">
    <property type="entry name" value="MlaE"/>
    <property type="match status" value="1"/>
</dbReference>
<dbReference type="Proteomes" id="UP000308054">
    <property type="component" value="Unassembled WGS sequence"/>
</dbReference>
<keyword evidence="5" id="KW-1185">Reference proteome</keyword>